<keyword evidence="4" id="KW-0812">Transmembrane</keyword>
<dbReference type="SUPFAM" id="SSF117281">
    <property type="entry name" value="Kelch motif"/>
    <property type="match status" value="1"/>
</dbReference>
<feature type="region of interest" description="Disordered" evidence="3">
    <location>
        <begin position="20"/>
        <end position="41"/>
    </location>
</feature>
<dbReference type="STRING" id="6832.A0A553P0F9"/>
<evidence type="ECO:0000313" key="5">
    <source>
        <dbReference type="EMBL" id="TRY71181.1"/>
    </source>
</evidence>
<feature type="transmembrane region" description="Helical" evidence="4">
    <location>
        <begin position="69"/>
        <end position="93"/>
    </location>
</feature>
<dbReference type="SMART" id="SM00612">
    <property type="entry name" value="Kelch"/>
    <property type="match status" value="3"/>
</dbReference>
<evidence type="ECO:0000256" key="3">
    <source>
        <dbReference type="SAM" id="MobiDB-lite"/>
    </source>
</evidence>
<dbReference type="Pfam" id="PF01344">
    <property type="entry name" value="Kelch_1"/>
    <property type="match status" value="1"/>
</dbReference>
<dbReference type="InterPro" id="IPR015915">
    <property type="entry name" value="Kelch-typ_b-propeller"/>
</dbReference>
<evidence type="ECO:0000256" key="2">
    <source>
        <dbReference type="ARBA" id="ARBA00022737"/>
    </source>
</evidence>
<keyword evidence="4" id="KW-0472">Membrane</keyword>
<protein>
    <submittedName>
        <fullName evidence="5">Uncharacterized protein</fullName>
    </submittedName>
</protein>
<keyword evidence="6" id="KW-1185">Reference proteome</keyword>
<name>A0A553P0F9_TIGCA</name>
<dbReference type="Gene3D" id="2.120.10.80">
    <property type="entry name" value="Kelch-type beta propeller"/>
    <property type="match status" value="1"/>
</dbReference>
<keyword evidence="4" id="KW-1133">Transmembrane helix</keyword>
<gene>
    <name evidence="5" type="ORF">TCAL_12354</name>
</gene>
<evidence type="ECO:0000313" key="6">
    <source>
        <dbReference type="Proteomes" id="UP000318571"/>
    </source>
</evidence>
<dbReference type="AlphaFoldDB" id="A0A553P0F9"/>
<dbReference type="OrthoDB" id="10251809at2759"/>
<keyword evidence="1" id="KW-0880">Kelch repeat</keyword>
<dbReference type="InterPro" id="IPR006652">
    <property type="entry name" value="Kelch_1"/>
</dbReference>
<sequence>MQIVPWWMNYRESATDSISMSGRDQFRGEEEGNENTEGAQGDMVVIPSSPQVTLEKKPTTVKTSCCTKLIVFLGLSLLLGAIMVTVVYVGFWMHIYNTENPGLLFLTGELSGNELSNQTAIKSLTQENEACENVPNFPIAMKGGVITVFNKRVKVCGGIDAQRRYIQECYSLNEQWTFYLNLVMARAFASAVNVPEEGWWVTGGESEHGEILYSTDLLSIEGTEKFAPGPNLPQTLSRHCIVRMKGSKFMLVGGQSASKNFSSRAWLMTFDVKRPWIPKTDLNIPRHSHSCFWDGGQVFVAGGLTANGPTDSVESFDPNKYKWTLLKALPFNVVGAALVIWDEIPSLITGGKVLQWKGDTWEVSEVEFDQKVKYGLAIITKIDWVCL</sequence>
<keyword evidence="2" id="KW-0677">Repeat</keyword>
<reference evidence="5 6" key="1">
    <citation type="journal article" date="2018" name="Nat. Ecol. Evol.">
        <title>Genomic signatures of mitonuclear coevolution across populations of Tigriopus californicus.</title>
        <authorList>
            <person name="Barreto F.S."/>
            <person name="Watson E.T."/>
            <person name="Lima T.G."/>
            <person name="Willett C.S."/>
            <person name="Edmands S."/>
            <person name="Li W."/>
            <person name="Burton R.S."/>
        </authorList>
    </citation>
    <scope>NUCLEOTIDE SEQUENCE [LARGE SCALE GENOMIC DNA]</scope>
    <source>
        <strain evidence="5 6">San Diego</strain>
    </source>
</reference>
<evidence type="ECO:0000256" key="1">
    <source>
        <dbReference type="ARBA" id="ARBA00022441"/>
    </source>
</evidence>
<dbReference type="PANTHER" id="PTHR46344:SF27">
    <property type="entry name" value="KELCH REPEAT SUPERFAMILY PROTEIN"/>
    <property type="match status" value="1"/>
</dbReference>
<organism evidence="5 6">
    <name type="scientific">Tigriopus californicus</name>
    <name type="common">Marine copepod</name>
    <dbReference type="NCBI Taxonomy" id="6832"/>
    <lineage>
        <taxon>Eukaryota</taxon>
        <taxon>Metazoa</taxon>
        <taxon>Ecdysozoa</taxon>
        <taxon>Arthropoda</taxon>
        <taxon>Crustacea</taxon>
        <taxon>Multicrustacea</taxon>
        <taxon>Hexanauplia</taxon>
        <taxon>Copepoda</taxon>
        <taxon>Harpacticoida</taxon>
        <taxon>Harpacticidae</taxon>
        <taxon>Tigriopus</taxon>
    </lineage>
</organism>
<comment type="caution">
    <text evidence="5">The sequence shown here is derived from an EMBL/GenBank/DDBJ whole genome shotgun (WGS) entry which is preliminary data.</text>
</comment>
<proteinExistence type="predicted"/>
<dbReference type="EMBL" id="VCGU01000009">
    <property type="protein sequence ID" value="TRY71181.1"/>
    <property type="molecule type" value="Genomic_DNA"/>
</dbReference>
<dbReference type="Proteomes" id="UP000318571">
    <property type="component" value="Chromosome 9"/>
</dbReference>
<evidence type="ECO:0000256" key="4">
    <source>
        <dbReference type="SAM" id="Phobius"/>
    </source>
</evidence>
<dbReference type="PANTHER" id="PTHR46344">
    <property type="entry name" value="OS02G0202900 PROTEIN"/>
    <property type="match status" value="1"/>
</dbReference>
<accession>A0A553P0F9</accession>